<dbReference type="Proteomes" id="UP000223879">
    <property type="component" value="Segment"/>
</dbReference>
<keyword evidence="2" id="KW-1185">Reference proteome</keyword>
<dbReference type="EMBL" id="KY705289">
    <property type="protein sequence ID" value="ARU14763.1"/>
    <property type="molecule type" value="Genomic_DNA"/>
</dbReference>
<reference evidence="1 2" key="1">
    <citation type="journal article" date="2017" name="Front. Microbiol.">
        <title>Global Survey and Genome Exploration of Bacteriophages Infecting the Lactic Acid Bacterium Streptococcus thermophilus.</title>
        <authorList>
            <person name="McDonnell B."/>
            <person name="Mahony J."/>
            <person name="Hanemaaijer L."/>
            <person name="Neve H."/>
            <person name="Noben J.-P."/>
            <person name="Lugli G.A."/>
            <person name="Ventura M."/>
            <person name="Kouwen T.R."/>
            <person name="van Sinderen D."/>
        </authorList>
    </citation>
    <scope>NUCLEOTIDE SEQUENCE [LARGE SCALE GENOMIC DNA]</scope>
</reference>
<name>A0A286QS83_9CAUD</name>
<sequence>MVGVVEASALCWGFFCLLCFDRNVTILMDTVKS</sequence>
<evidence type="ECO:0000313" key="2">
    <source>
        <dbReference type="Proteomes" id="UP000223879"/>
    </source>
</evidence>
<gene>
    <name evidence="1" type="ORF">P9902_23</name>
</gene>
<organism evidence="1 2">
    <name type="scientific">Streptococcus phage P9902</name>
    <dbReference type="NCBI Taxonomy" id="1971448"/>
    <lineage>
        <taxon>Viruses</taxon>
        <taxon>Duplodnaviria</taxon>
        <taxon>Heunggongvirae</taxon>
        <taxon>Uroviricota</taxon>
        <taxon>Caudoviricetes</taxon>
        <taxon>Aliceevansviridae</taxon>
        <taxon>Moineauvirus</taxon>
        <taxon>Moineauvirus P9902</taxon>
    </lineage>
</organism>
<proteinExistence type="predicted"/>
<protein>
    <submittedName>
        <fullName evidence="1">Uncharacterized protein</fullName>
    </submittedName>
</protein>
<evidence type="ECO:0000313" key="1">
    <source>
        <dbReference type="EMBL" id="ARU14763.1"/>
    </source>
</evidence>
<accession>A0A286QS83</accession>